<organism evidence="1 2">
    <name type="scientific">Streptosporangium canum</name>
    <dbReference type="NCBI Taxonomy" id="324952"/>
    <lineage>
        <taxon>Bacteria</taxon>
        <taxon>Bacillati</taxon>
        <taxon>Actinomycetota</taxon>
        <taxon>Actinomycetes</taxon>
        <taxon>Streptosporangiales</taxon>
        <taxon>Streptosporangiaceae</taxon>
        <taxon>Streptosporangium</taxon>
    </lineage>
</organism>
<reference evidence="2" key="1">
    <citation type="submission" date="2016-10" db="EMBL/GenBank/DDBJ databases">
        <authorList>
            <person name="Varghese N."/>
            <person name="Submissions S."/>
        </authorList>
    </citation>
    <scope>NUCLEOTIDE SEQUENCE [LARGE SCALE GENOMIC DNA]</scope>
    <source>
        <strain evidence="2">CGMCC 4.2126</strain>
    </source>
</reference>
<dbReference type="InterPro" id="IPR025358">
    <property type="entry name" value="DUF4262"/>
</dbReference>
<sequence length="179" mass="20402">MFDQPVCHCLLCVERDVELDEADLSTMRHVRERGWGIIMIPEDEDGPGWAFTVGLWHTFRSPEAAMFGLRVEVMKNCLNTLADGIAAGRHLVADQARDDVIRNYSVVTKTVDTSWYRSLFGMALHFYQEPPLPFMEVVWPDAGGRYPWEPGAAPRLRELQPSLWIPKDDHAPGPWTKLP</sequence>
<dbReference type="RefSeq" id="WP_086577518.1">
    <property type="nucleotide sequence ID" value="NZ_FOQY01000015.1"/>
</dbReference>
<evidence type="ECO:0000313" key="2">
    <source>
        <dbReference type="Proteomes" id="UP000199111"/>
    </source>
</evidence>
<protein>
    <recommendedName>
        <fullName evidence="3">DUF4262 domain-containing protein</fullName>
    </recommendedName>
</protein>
<dbReference type="GeneID" id="96300203"/>
<gene>
    <name evidence="1" type="ORF">SAMN05216275_115102</name>
</gene>
<accession>A0A1I3VZF1</accession>
<keyword evidence="2" id="KW-1185">Reference proteome</keyword>
<proteinExistence type="predicted"/>
<name>A0A1I3VZF1_9ACTN</name>
<dbReference type="EMBL" id="FOQY01000015">
    <property type="protein sequence ID" value="SFK00754.1"/>
    <property type="molecule type" value="Genomic_DNA"/>
</dbReference>
<evidence type="ECO:0000313" key="1">
    <source>
        <dbReference type="EMBL" id="SFK00754.1"/>
    </source>
</evidence>
<dbReference type="Pfam" id="PF14081">
    <property type="entry name" value="DUF4262"/>
    <property type="match status" value="1"/>
</dbReference>
<evidence type="ECO:0008006" key="3">
    <source>
        <dbReference type="Google" id="ProtNLM"/>
    </source>
</evidence>
<dbReference type="AlphaFoldDB" id="A0A1I3VZF1"/>
<dbReference type="Proteomes" id="UP000199111">
    <property type="component" value="Unassembled WGS sequence"/>
</dbReference>